<comment type="caution">
    <text evidence="2">The sequence shown here is derived from an EMBL/GenBank/DDBJ whole genome shotgun (WGS) entry which is preliminary data.</text>
</comment>
<feature type="compositionally biased region" description="Polar residues" evidence="1">
    <location>
        <begin position="129"/>
        <end position="142"/>
    </location>
</feature>
<dbReference type="EMBL" id="BMPI01000067">
    <property type="protein sequence ID" value="GGM73888.1"/>
    <property type="molecule type" value="Genomic_DNA"/>
</dbReference>
<sequence>MNADGITVPVLPRLVADDVTSEQAASLFAEQGGRLAVLSAEGGIFATLAGRYSGTPNLEVFLKGHAGDMLRVDRRSRPAEHVVRPALMLGLAVQPEVPRDIAPYRRTRSAAAAASALIPSLLWPRIRTPPTSAPWSRHSTAGRSRRDAVDRRRECSGARP</sequence>
<evidence type="ECO:0000313" key="2">
    <source>
        <dbReference type="EMBL" id="GGM73888.1"/>
    </source>
</evidence>
<evidence type="ECO:0000256" key="1">
    <source>
        <dbReference type="SAM" id="MobiDB-lite"/>
    </source>
</evidence>
<dbReference type="InterPro" id="IPR025048">
    <property type="entry name" value="DUF3987"/>
</dbReference>
<keyword evidence="3" id="KW-1185">Reference proteome</keyword>
<name>A0A917X6D5_9ACTN</name>
<protein>
    <submittedName>
        <fullName evidence="2">Uncharacterized protein</fullName>
    </submittedName>
</protein>
<dbReference type="Pfam" id="PF13148">
    <property type="entry name" value="DUF3987"/>
    <property type="match status" value="1"/>
</dbReference>
<organism evidence="2 3">
    <name type="scientific">Dactylosporangium sucinum</name>
    <dbReference type="NCBI Taxonomy" id="1424081"/>
    <lineage>
        <taxon>Bacteria</taxon>
        <taxon>Bacillati</taxon>
        <taxon>Actinomycetota</taxon>
        <taxon>Actinomycetes</taxon>
        <taxon>Micromonosporales</taxon>
        <taxon>Micromonosporaceae</taxon>
        <taxon>Dactylosporangium</taxon>
    </lineage>
</organism>
<dbReference type="Proteomes" id="UP000642070">
    <property type="component" value="Unassembled WGS sequence"/>
</dbReference>
<proteinExistence type="predicted"/>
<evidence type="ECO:0000313" key="3">
    <source>
        <dbReference type="Proteomes" id="UP000642070"/>
    </source>
</evidence>
<reference evidence="2" key="1">
    <citation type="journal article" date="2014" name="Int. J. Syst. Evol. Microbiol.">
        <title>Complete genome sequence of Corynebacterium casei LMG S-19264T (=DSM 44701T), isolated from a smear-ripened cheese.</title>
        <authorList>
            <consortium name="US DOE Joint Genome Institute (JGI-PGF)"/>
            <person name="Walter F."/>
            <person name="Albersmeier A."/>
            <person name="Kalinowski J."/>
            <person name="Ruckert C."/>
        </authorList>
    </citation>
    <scope>NUCLEOTIDE SEQUENCE</scope>
    <source>
        <strain evidence="2">JCM 19831</strain>
    </source>
</reference>
<feature type="region of interest" description="Disordered" evidence="1">
    <location>
        <begin position="129"/>
        <end position="160"/>
    </location>
</feature>
<accession>A0A917X6D5</accession>
<dbReference type="AlphaFoldDB" id="A0A917X6D5"/>
<feature type="compositionally biased region" description="Basic and acidic residues" evidence="1">
    <location>
        <begin position="144"/>
        <end position="160"/>
    </location>
</feature>
<gene>
    <name evidence="2" type="ORF">GCM10007977_089320</name>
</gene>
<reference evidence="2" key="2">
    <citation type="submission" date="2020-09" db="EMBL/GenBank/DDBJ databases">
        <authorList>
            <person name="Sun Q."/>
            <person name="Ohkuma M."/>
        </authorList>
    </citation>
    <scope>NUCLEOTIDE SEQUENCE</scope>
    <source>
        <strain evidence="2">JCM 19831</strain>
    </source>
</reference>